<dbReference type="RefSeq" id="WP_183489877.1">
    <property type="nucleotide sequence ID" value="NZ_JACIDZ010000015.1"/>
</dbReference>
<sequence>MSKIIPATRAFLRKTWKSHEKVDATASGPRFSIPLRIGDEPQETRRGLNEESREPFYEMKADKLFGYYHGYAGSYERRTELLYADLFSFYSDEILPISRRSININSVRISFSSIPYRLPPSLKYHSETSIDFFIKLKKIKWDFENNEWENNTSIRLEEFSEDGTFYCEPVRYFDQVATNLTVDWASGKLPNRATTIRSEIERPQNGLLPPLSQSLLANNLGTAIMFYNRDLTRTLVRLRSDNLASIAQKALHCTVSGVLEMPPGCKAGEHKFDFFLYGTRQEIKMETNLDPDQYLLFPICIARELPRAGKPQLFFVAINLIDDDEFERECRNAKEKNEYLPSEKVTLIEDLSQSKFSPPDMYTYEGWASQILAENFLIANESIIRERLSHR</sequence>
<protein>
    <submittedName>
        <fullName evidence="1">Uncharacterized protein</fullName>
    </submittedName>
</protein>
<dbReference type="AlphaFoldDB" id="A0A7W6KMF6"/>
<reference evidence="1 2" key="1">
    <citation type="submission" date="2020-08" db="EMBL/GenBank/DDBJ databases">
        <title>Genomic Encyclopedia of Type Strains, Phase IV (KMG-IV): sequencing the most valuable type-strain genomes for metagenomic binning, comparative biology and taxonomic classification.</title>
        <authorList>
            <person name="Goeker M."/>
        </authorList>
    </citation>
    <scope>NUCLEOTIDE SEQUENCE [LARGE SCALE GENOMIC DNA]</scope>
    <source>
        <strain evidence="1 2">DSM 28101</strain>
    </source>
</reference>
<keyword evidence="2" id="KW-1185">Reference proteome</keyword>
<evidence type="ECO:0000313" key="1">
    <source>
        <dbReference type="EMBL" id="MBB4123946.1"/>
    </source>
</evidence>
<accession>A0A7W6KMF6</accession>
<gene>
    <name evidence="1" type="ORF">GGR30_003895</name>
</gene>
<evidence type="ECO:0000313" key="2">
    <source>
        <dbReference type="Proteomes" id="UP000530571"/>
    </source>
</evidence>
<proteinExistence type="predicted"/>
<organism evidence="1 2">
    <name type="scientific">Martelella radicis</name>
    <dbReference type="NCBI Taxonomy" id="1397476"/>
    <lineage>
        <taxon>Bacteria</taxon>
        <taxon>Pseudomonadati</taxon>
        <taxon>Pseudomonadota</taxon>
        <taxon>Alphaproteobacteria</taxon>
        <taxon>Hyphomicrobiales</taxon>
        <taxon>Aurantimonadaceae</taxon>
        <taxon>Martelella</taxon>
    </lineage>
</organism>
<name>A0A7W6KMF6_9HYPH</name>
<comment type="caution">
    <text evidence="1">The sequence shown here is derived from an EMBL/GenBank/DDBJ whole genome shotgun (WGS) entry which is preliminary data.</text>
</comment>
<dbReference type="Proteomes" id="UP000530571">
    <property type="component" value="Unassembled WGS sequence"/>
</dbReference>
<dbReference type="EMBL" id="JACIDZ010000015">
    <property type="protein sequence ID" value="MBB4123946.1"/>
    <property type="molecule type" value="Genomic_DNA"/>
</dbReference>